<name>A0A063Y601_9GAMM</name>
<dbReference type="SUPFAM" id="SSF47175">
    <property type="entry name" value="Cytochromes"/>
    <property type="match status" value="1"/>
</dbReference>
<evidence type="ECO:0000256" key="7">
    <source>
        <dbReference type="PIRSR" id="PIRSR000027-2"/>
    </source>
</evidence>
<dbReference type="OrthoDB" id="5520910at2"/>
<keyword evidence="5 6" id="KW-0408">Iron</keyword>
<evidence type="ECO:0000256" key="4">
    <source>
        <dbReference type="ARBA" id="ARBA00022982"/>
    </source>
</evidence>
<dbReference type="GO" id="GO:0020037">
    <property type="term" value="F:heme binding"/>
    <property type="evidence" value="ECO:0007669"/>
    <property type="project" value="InterPro"/>
</dbReference>
<dbReference type="InterPro" id="IPR010980">
    <property type="entry name" value="Cyt_c/b562"/>
</dbReference>
<evidence type="ECO:0000313" key="10">
    <source>
        <dbReference type="Proteomes" id="UP000027318"/>
    </source>
</evidence>
<evidence type="ECO:0000256" key="8">
    <source>
        <dbReference type="SAM" id="SignalP"/>
    </source>
</evidence>
<evidence type="ECO:0000256" key="5">
    <source>
        <dbReference type="ARBA" id="ARBA00023004"/>
    </source>
</evidence>
<keyword evidence="10" id="KW-1185">Reference proteome</keyword>
<feature type="chain" id="PRO_5001623466" evidence="8">
    <location>
        <begin position="23"/>
        <end position="144"/>
    </location>
</feature>
<protein>
    <submittedName>
        <fullName evidence="9">Putative c'cytochrome</fullName>
    </submittedName>
</protein>
<keyword evidence="1" id="KW-0813">Transport</keyword>
<keyword evidence="8" id="KW-0732">Signal</keyword>
<feature type="binding site" description="axial binding residue" evidence="6">
    <location>
        <position position="139"/>
    </location>
    <ligand>
        <name>heme c</name>
        <dbReference type="ChEBI" id="CHEBI:61717"/>
    </ligand>
    <ligandPart>
        <name>Fe</name>
        <dbReference type="ChEBI" id="CHEBI:18248"/>
    </ligandPart>
</feature>
<feature type="binding site" description="covalent" evidence="7">
    <location>
        <position position="135"/>
    </location>
    <ligand>
        <name>heme c</name>
        <dbReference type="ChEBI" id="CHEBI:61717"/>
    </ligand>
</feature>
<evidence type="ECO:0000313" key="9">
    <source>
        <dbReference type="EMBL" id="KDE40555.1"/>
    </source>
</evidence>
<dbReference type="PROSITE" id="PS51009">
    <property type="entry name" value="CYTCII"/>
    <property type="match status" value="1"/>
</dbReference>
<dbReference type="STRING" id="267850.ADINL_1147"/>
<reference evidence="9 10" key="1">
    <citation type="journal article" date="2005" name="Int. J. Syst. Evol. Microbiol.">
        <title>Nitrincola lacisaponensis gen. nov., sp. nov., a novel alkaliphilic bacterium isolated from an alkaline, saline lake.</title>
        <authorList>
            <person name="Dimitriu P.A."/>
            <person name="Shukla S.K."/>
            <person name="Conradt J."/>
            <person name="Marquez M.C."/>
            <person name="Ventosa A."/>
            <person name="Maglia A."/>
            <person name="Peyton B.M."/>
            <person name="Pinkart H.C."/>
            <person name="Mormile M.R."/>
        </authorList>
    </citation>
    <scope>NUCLEOTIDE SEQUENCE [LARGE SCALE GENOMIC DNA]</scope>
    <source>
        <strain evidence="9 10">4CA</strain>
    </source>
</reference>
<evidence type="ECO:0000256" key="3">
    <source>
        <dbReference type="ARBA" id="ARBA00022723"/>
    </source>
</evidence>
<proteinExistence type="predicted"/>
<dbReference type="GO" id="GO:0042597">
    <property type="term" value="C:periplasmic space"/>
    <property type="evidence" value="ECO:0007669"/>
    <property type="project" value="InterPro"/>
</dbReference>
<dbReference type="PIRSF" id="PIRSF000027">
    <property type="entry name" value="Cytc_c_prime"/>
    <property type="match status" value="1"/>
</dbReference>
<dbReference type="PRINTS" id="PR00608">
    <property type="entry name" value="CYTCHROMECII"/>
</dbReference>
<dbReference type="GO" id="GO:0005506">
    <property type="term" value="F:iron ion binding"/>
    <property type="evidence" value="ECO:0007669"/>
    <property type="project" value="InterPro"/>
</dbReference>
<dbReference type="InterPro" id="IPR002321">
    <property type="entry name" value="Cyt_c_II"/>
</dbReference>
<organism evidence="9 10">
    <name type="scientific">Nitrincola lacisaponensis</name>
    <dbReference type="NCBI Taxonomy" id="267850"/>
    <lineage>
        <taxon>Bacteria</taxon>
        <taxon>Pseudomonadati</taxon>
        <taxon>Pseudomonadota</taxon>
        <taxon>Gammaproteobacteria</taxon>
        <taxon>Oceanospirillales</taxon>
        <taxon>Oceanospirillaceae</taxon>
        <taxon>Nitrincola</taxon>
    </lineage>
</organism>
<dbReference type="EMBL" id="JMSZ01000016">
    <property type="protein sequence ID" value="KDE40555.1"/>
    <property type="molecule type" value="Genomic_DNA"/>
</dbReference>
<gene>
    <name evidence="9" type="ORF">ADINL_1147</name>
</gene>
<dbReference type="RefSeq" id="WP_051632591.1">
    <property type="nucleotide sequence ID" value="NZ_JBKBNO010000001.1"/>
</dbReference>
<dbReference type="GO" id="GO:0022900">
    <property type="term" value="P:electron transport chain"/>
    <property type="evidence" value="ECO:0007669"/>
    <property type="project" value="InterPro"/>
</dbReference>
<evidence type="ECO:0000256" key="2">
    <source>
        <dbReference type="ARBA" id="ARBA00022617"/>
    </source>
</evidence>
<accession>A0A063Y601</accession>
<dbReference type="InterPro" id="IPR012127">
    <property type="entry name" value="Cyt_c_prime"/>
</dbReference>
<sequence>MKKVALTCLTASLLFGSGMALADAAASVEYRQSVFKVVKWHMDSLGAMARGDVEFNADAAVHHARQVNAMSYMAQEGFGEGTLGGDAKPEIWSNWDQFAGGMERFQEVSGALVVAAEEGSLQALRPAVGQMGQTCRTCHDNFRN</sequence>
<dbReference type="GO" id="GO:0009055">
    <property type="term" value="F:electron transfer activity"/>
    <property type="evidence" value="ECO:0007669"/>
    <property type="project" value="InterPro"/>
</dbReference>
<keyword evidence="2 7" id="KW-0349">Heme</keyword>
<dbReference type="Gene3D" id="1.20.120.10">
    <property type="entry name" value="Cytochrome c/b562"/>
    <property type="match status" value="1"/>
</dbReference>
<keyword evidence="3 6" id="KW-0479">Metal-binding</keyword>
<feature type="binding site" description="covalent" evidence="7">
    <location>
        <position position="138"/>
    </location>
    <ligand>
        <name>heme c</name>
        <dbReference type="ChEBI" id="CHEBI:61717"/>
    </ligand>
</feature>
<comment type="caution">
    <text evidence="9">The sequence shown here is derived from an EMBL/GenBank/DDBJ whole genome shotgun (WGS) entry which is preliminary data.</text>
</comment>
<keyword evidence="4" id="KW-0249">Electron transport</keyword>
<evidence type="ECO:0000256" key="6">
    <source>
        <dbReference type="PIRSR" id="PIRSR000027-1"/>
    </source>
</evidence>
<comment type="PTM">
    <text evidence="7">Binds 1 heme group per subunit.</text>
</comment>
<dbReference type="Proteomes" id="UP000027318">
    <property type="component" value="Unassembled WGS sequence"/>
</dbReference>
<dbReference type="InterPro" id="IPR015984">
    <property type="entry name" value="Cyt_c_prime_subgr"/>
</dbReference>
<dbReference type="Pfam" id="PF01322">
    <property type="entry name" value="Cytochrom_C_2"/>
    <property type="match status" value="1"/>
</dbReference>
<dbReference type="AlphaFoldDB" id="A0A063Y601"/>
<evidence type="ECO:0000256" key="1">
    <source>
        <dbReference type="ARBA" id="ARBA00022448"/>
    </source>
</evidence>
<feature type="signal peptide" evidence="8">
    <location>
        <begin position="1"/>
        <end position="22"/>
    </location>
</feature>